<accession>A0A3P7DEL5</accession>
<name>A0A3P7DEL5_WUCBA</name>
<feature type="chain" id="PRO_5017942600" evidence="1">
    <location>
        <begin position="20"/>
        <end position="150"/>
    </location>
</feature>
<dbReference type="EMBL" id="UYWW01000328">
    <property type="protein sequence ID" value="VDM08151.1"/>
    <property type="molecule type" value="Genomic_DNA"/>
</dbReference>
<dbReference type="Proteomes" id="UP000270924">
    <property type="component" value="Unassembled WGS sequence"/>
</dbReference>
<keyword evidence="1" id="KW-0732">Signal</keyword>
<keyword evidence="3" id="KW-1185">Reference proteome</keyword>
<feature type="signal peptide" evidence="1">
    <location>
        <begin position="1"/>
        <end position="19"/>
    </location>
</feature>
<gene>
    <name evidence="2" type="ORF">WBA_LOCUS1537</name>
</gene>
<evidence type="ECO:0000313" key="2">
    <source>
        <dbReference type="EMBL" id="VDM08151.1"/>
    </source>
</evidence>
<proteinExistence type="predicted"/>
<dbReference type="InParanoid" id="A0A3P7DEL5"/>
<protein>
    <submittedName>
        <fullName evidence="2">Uncharacterized protein</fullName>
    </submittedName>
</protein>
<dbReference type="OMA" id="ICVVFLE"/>
<dbReference type="OrthoDB" id="5860521at2759"/>
<evidence type="ECO:0000256" key="1">
    <source>
        <dbReference type="SAM" id="SignalP"/>
    </source>
</evidence>
<organism evidence="2 3">
    <name type="scientific">Wuchereria bancrofti</name>
    <dbReference type="NCBI Taxonomy" id="6293"/>
    <lineage>
        <taxon>Eukaryota</taxon>
        <taxon>Metazoa</taxon>
        <taxon>Ecdysozoa</taxon>
        <taxon>Nematoda</taxon>
        <taxon>Chromadorea</taxon>
        <taxon>Rhabditida</taxon>
        <taxon>Spirurina</taxon>
        <taxon>Spiruromorpha</taxon>
        <taxon>Filarioidea</taxon>
        <taxon>Onchocercidae</taxon>
        <taxon>Wuchereria</taxon>
    </lineage>
</organism>
<sequence length="150" mass="17023">MLYWFLLNLYINRVPFVESVSAVSDSRQLDNNVIELHETLVATDNHLSPVKIDKCKICVVFLEDLKLVINGTASPVVSQVFKIGRSFNERLESGVGRSVNFPVKNVLEKMWEFSSGKNCNISFFVPNIQTISDKLSCHTWPPLILQPIKN</sequence>
<reference evidence="2 3" key="1">
    <citation type="submission" date="2018-11" db="EMBL/GenBank/DDBJ databases">
        <authorList>
            <consortium name="Pathogen Informatics"/>
        </authorList>
    </citation>
    <scope>NUCLEOTIDE SEQUENCE [LARGE SCALE GENOMIC DNA]</scope>
</reference>
<dbReference type="AlphaFoldDB" id="A0A3P7DEL5"/>
<evidence type="ECO:0000313" key="3">
    <source>
        <dbReference type="Proteomes" id="UP000270924"/>
    </source>
</evidence>